<keyword evidence="2" id="KW-0719">Serine esterase</keyword>
<dbReference type="Gene3D" id="3.40.50.1820">
    <property type="entry name" value="alpha/beta hydrolase"/>
    <property type="match status" value="1"/>
</dbReference>
<comment type="caution">
    <text evidence="9">The sequence shown here is derived from an EMBL/GenBank/DDBJ whole genome shotgun (WGS) entry which is preliminary data.</text>
</comment>
<evidence type="ECO:0000256" key="6">
    <source>
        <dbReference type="ARBA" id="ARBA00022837"/>
    </source>
</evidence>
<feature type="signal peptide" evidence="8">
    <location>
        <begin position="1"/>
        <end position="21"/>
    </location>
</feature>
<dbReference type="EMBL" id="JAADJG010000581">
    <property type="protein sequence ID" value="KAF4443208.1"/>
    <property type="molecule type" value="Genomic_DNA"/>
</dbReference>
<evidence type="ECO:0000256" key="3">
    <source>
        <dbReference type="ARBA" id="ARBA00022723"/>
    </source>
</evidence>
<name>A0A8H4NS58_9HYPO</name>
<evidence type="ECO:0000256" key="1">
    <source>
        <dbReference type="ARBA" id="ARBA00006249"/>
    </source>
</evidence>
<reference evidence="9" key="1">
    <citation type="submission" date="2020-01" db="EMBL/GenBank/DDBJ databases">
        <title>Identification and distribution of gene clusters putatively required for synthesis of sphingolipid metabolism inhibitors in phylogenetically diverse species of the filamentous fungus Fusarium.</title>
        <authorList>
            <person name="Kim H.-S."/>
            <person name="Busman M."/>
            <person name="Brown D.W."/>
            <person name="Divon H."/>
            <person name="Uhlig S."/>
            <person name="Proctor R.H."/>
        </authorList>
    </citation>
    <scope>NUCLEOTIDE SEQUENCE</scope>
    <source>
        <strain evidence="9">NRRL 53441</strain>
    </source>
</reference>
<sequence length="534" mass="57888">MRFPITFISLGLGLNALSCEAAPNRAASCRDLFAPSVPGATVKSITTKVYRGHSVTAFPPVLVQNITNLDFCEVNVTLSHEGEDDSVLVQTWLPLHNWNSRYIAIGGGAWAAGLGSFDLALPASKGYAVSSTNAGLSGDPMDPSGWALKPDGSVNTGLLTNFASRSIHDMAVVGKAVTASFYKKPVKNAYFNGCSTGGRQGVVAAQKYPDDFDGILAGAPAIYWTEYVIAELWPQVVMKEAKYYLPPCEADAFVKAAVEACDGDDGVKDGIISFPFSCQFDPYTLVGRMVKCDKQRVKITHQAASIVKKIWEGPTDSMGKSLWYGMPKGASLAALADSKTVNGTTIGAPFFVADTWVRDFVKADPSFDTTQINAKNFVSLFHESRDKFSRIMNSADPNLSPFKKAGGKLMIWHGLSDEIIYPQDSIRYFKEVEKVLKKHGQASELNNFLRLFLAPGVDHCGYGQTLGAVPTDPFGALLAWVEDGKEPSYLKSKTKPDAPVQFSRKICPYPSVARYNGKGDSAKAESFTCVPQDW</sequence>
<dbReference type="InterPro" id="IPR029058">
    <property type="entry name" value="AB_hydrolase_fold"/>
</dbReference>
<keyword evidence="10" id="KW-1185">Reference proteome</keyword>
<evidence type="ECO:0000256" key="4">
    <source>
        <dbReference type="ARBA" id="ARBA00022729"/>
    </source>
</evidence>
<evidence type="ECO:0000313" key="9">
    <source>
        <dbReference type="EMBL" id="KAF4443208.1"/>
    </source>
</evidence>
<keyword evidence="6" id="KW-0106">Calcium</keyword>
<dbReference type="PANTHER" id="PTHR33938:SF8">
    <property type="entry name" value="CARBOXYLIC ESTER HYDROLASE"/>
    <property type="match status" value="1"/>
</dbReference>
<keyword evidence="5 8" id="KW-0378">Hydrolase</keyword>
<protein>
    <recommendedName>
        <fullName evidence="8">Carboxylic ester hydrolase</fullName>
        <ecNumber evidence="8">3.1.1.-</ecNumber>
    </recommendedName>
</protein>
<keyword evidence="4 8" id="KW-0732">Signal</keyword>
<dbReference type="InterPro" id="IPR011118">
    <property type="entry name" value="Tannase/feruloyl_esterase"/>
</dbReference>
<evidence type="ECO:0000256" key="8">
    <source>
        <dbReference type="RuleBase" id="RU361238"/>
    </source>
</evidence>
<organism evidence="9 10">
    <name type="scientific">Fusarium austroafricanum</name>
    <dbReference type="NCBI Taxonomy" id="2364996"/>
    <lineage>
        <taxon>Eukaryota</taxon>
        <taxon>Fungi</taxon>
        <taxon>Dikarya</taxon>
        <taxon>Ascomycota</taxon>
        <taxon>Pezizomycotina</taxon>
        <taxon>Sordariomycetes</taxon>
        <taxon>Hypocreomycetidae</taxon>
        <taxon>Hypocreales</taxon>
        <taxon>Nectriaceae</taxon>
        <taxon>Fusarium</taxon>
        <taxon>Fusarium concolor species complex</taxon>
    </lineage>
</organism>
<dbReference type="AlphaFoldDB" id="A0A8H4NS58"/>
<proteinExistence type="inferred from homology"/>
<accession>A0A8H4NS58</accession>
<dbReference type="Proteomes" id="UP000605986">
    <property type="component" value="Unassembled WGS sequence"/>
</dbReference>
<evidence type="ECO:0000256" key="5">
    <source>
        <dbReference type="ARBA" id="ARBA00022801"/>
    </source>
</evidence>
<evidence type="ECO:0000313" key="10">
    <source>
        <dbReference type="Proteomes" id="UP000605986"/>
    </source>
</evidence>
<dbReference type="GO" id="GO:0046872">
    <property type="term" value="F:metal ion binding"/>
    <property type="evidence" value="ECO:0007669"/>
    <property type="project" value="UniProtKB-KW"/>
</dbReference>
<dbReference type="EC" id="3.1.1.-" evidence="8"/>
<keyword evidence="3" id="KW-0479">Metal-binding</keyword>
<evidence type="ECO:0000256" key="2">
    <source>
        <dbReference type="ARBA" id="ARBA00022487"/>
    </source>
</evidence>
<gene>
    <name evidence="9" type="ORF">F53441_11517</name>
</gene>
<dbReference type="PANTHER" id="PTHR33938">
    <property type="entry name" value="FERULOYL ESTERASE B-RELATED"/>
    <property type="match status" value="1"/>
</dbReference>
<feature type="chain" id="PRO_5034278836" description="Carboxylic ester hydrolase" evidence="8">
    <location>
        <begin position="22"/>
        <end position="534"/>
    </location>
</feature>
<dbReference type="SUPFAM" id="SSF53474">
    <property type="entry name" value="alpha/beta-Hydrolases"/>
    <property type="match status" value="1"/>
</dbReference>
<keyword evidence="7" id="KW-1015">Disulfide bond</keyword>
<evidence type="ECO:0000256" key="7">
    <source>
        <dbReference type="ARBA" id="ARBA00023157"/>
    </source>
</evidence>
<dbReference type="Pfam" id="PF07519">
    <property type="entry name" value="Tannase"/>
    <property type="match status" value="1"/>
</dbReference>
<comment type="similarity">
    <text evidence="1 8">Belongs to the tannase family.</text>
</comment>
<dbReference type="GO" id="GO:0030600">
    <property type="term" value="F:feruloyl esterase activity"/>
    <property type="evidence" value="ECO:0007669"/>
    <property type="project" value="UniProtKB-ARBA"/>
</dbReference>
<dbReference type="OrthoDB" id="3039123at2759"/>